<accession>A0A1G7NKC1</accession>
<sequence>MPTLILAIAELFGTALWFTPNAVLPELMTLWSLAPSDLGWLTGAVQGGFLLGTLTIGLTGLADRLDASRLFAACCLLGALSNALLPMAGGLDMAVTLRVITGLCLAGIYPVGMKLMVGWTPGRSGVGLAWLVGMLVLGTALPHGLRTLTALDEITLSWRGGIWSASLLTVLGGVMVWRLGEAPRPAGASPEPAASPNGGTKPGLPLGGLAAFRIRNFRHAAGAYFGHMWELYTLWALLPLMLASRWPSLSTAELAFGAFTLIAIGGPCCWIGGAFSTRLGSRRVAQFALAGSGLCCALYPLLGGLPGGVLVGFLALWNALAVVDSPQFSALSAKACPAHIVGSALTLQNAIGFAISMLSLLILIPLWQHTGAWLAWLLLPGPLLGLWCLHGYTRQQDTASASA</sequence>
<dbReference type="GO" id="GO:0022857">
    <property type="term" value="F:transmembrane transporter activity"/>
    <property type="evidence" value="ECO:0007669"/>
    <property type="project" value="InterPro"/>
</dbReference>
<dbReference type="CDD" id="cd06174">
    <property type="entry name" value="MFS"/>
    <property type="match status" value="1"/>
</dbReference>
<protein>
    <submittedName>
        <fullName evidence="5">Predicted arabinose efflux permease, MFS family</fullName>
    </submittedName>
</protein>
<evidence type="ECO:0000256" key="3">
    <source>
        <dbReference type="ARBA" id="ARBA00023136"/>
    </source>
</evidence>
<dbReference type="PANTHER" id="PTHR23521">
    <property type="entry name" value="TRANSPORTER MFS SUPERFAMILY"/>
    <property type="match status" value="1"/>
</dbReference>
<keyword evidence="3 4" id="KW-0472">Membrane</keyword>
<dbReference type="Pfam" id="PF07690">
    <property type="entry name" value="MFS_1"/>
    <property type="match status" value="1"/>
</dbReference>
<dbReference type="Proteomes" id="UP000198641">
    <property type="component" value="Unassembled WGS sequence"/>
</dbReference>
<evidence type="ECO:0000256" key="1">
    <source>
        <dbReference type="ARBA" id="ARBA00022692"/>
    </source>
</evidence>
<feature type="transmembrane region" description="Helical" evidence="4">
    <location>
        <begin position="38"/>
        <end position="58"/>
    </location>
</feature>
<dbReference type="PANTHER" id="PTHR23521:SF3">
    <property type="entry name" value="MFS TRANSPORTER"/>
    <property type="match status" value="1"/>
</dbReference>
<feature type="transmembrane region" description="Helical" evidence="4">
    <location>
        <begin position="70"/>
        <end position="89"/>
    </location>
</feature>
<dbReference type="OrthoDB" id="9781976at2"/>
<feature type="transmembrane region" description="Helical" evidence="4">
    <location>
        <begin position="124"/>
        <end position="141"/>
    </location>
</feature>
<evidence type="ECO:0000313" key="5">
    <source>
        <dbReference type="EMBL" id="SDF74347.1"/>
    </source>
</evidence>
<dbReference type="GO" id="GO:0005886">
    <property type="term" value="C:plasma membrane"/>
    <property type="evidence" value="ECO:0007669"/>
    <property type="project" value="TreeGrafter"/>
</dbReference>
<dbReference type="InterPro" id="IPR011701">
    <property type="entry name" value="MFS"/>
</dbReference>
<dbReference type="InterPro" id="IPR036259">
    <property type="entry name" value="MFS_trans_sf"/>
</dbReference>
<feature type="transmembrane region" description="Helical" evidence="4">
    <location>
        <begin position="254"/>
        <end position="272"/>
    </location>
</feature>
<dbReference type="EMBL" id="FNCI01000001">
    <property type="protein sequence ID" value="SDF74347.1"/>
    <property type="molecule type" value="Genomic_DNA"/>
</dbReference>
<keyword evidence="1 4" id="KW-0812">Transmembrane</keyword>
<dbReference type="SUPFAM" id="SSF103473">
    <property type="entry name" value="MFS general substrate transporter"/>
    <property type="match status" value="1"/>
</dbReference>
<feature type="transmembrane region" description="Helical" evidence="4">
    <location>
        <begin position="340"/>
        <end position="367"/>
    </location>
</feature>
<evidence type="ECO:0000256" key="2">
    <source>
        <dbReference type="ARBA" id="ARBA00022989"/>
    </source>
</evidence>
<reference evidence="5 6" key="1">
    <citation type="submission" date="2016-10" db="EMBL/GenBank/DDBJ databases">
        <authorList>
            <person name="de Groot N.N."/>
        </authorList>
    </citation>
    <scope>NUCLEOTIDE SEQUENCE [LARGE SCALE GENOMIC DNA]</scope>
    <source>
        <strain evidence="5 6">BH539</strain>
    </source>
</reference>
<dbReference type="RefSeq" id="WP_092522690.1">
    <property type="nucleotide sequence ID" value="NZ_FNCI01000001.1"/>
</dbReference>
<keyword evidence="6" id="KW-1185">Reference proteome</keyword>
<proteinExistence type="predicted"/>
<name>A0A1G7NKC1_9GAMM</name>
<feature type="transmembrane region" description="Helical" evidence="4">
    <location>
        <begin position="95"/>
        <end position="112"/>
    </location>
</feature>
<feature type="transmembrane region" description="Helical" evidence="4">
    <location>
        <begin position="373"/>
        <end position="392"/>
    </location>
</feature>
<feature type="transmembrane region" description="Helical" evidence="4">
    <location>
        <begin position="161"/>
        <end position="180"/>
    </location>
</feature>
<dbReference type="Gene3D" id="1.20.1250.20">
    <property type="entry name" value="MFS general substrate transporter like domains"/>
    <property type="match status" value="1"/>
</dbReference>
<feature type="transmembrane region" description="Helical" evidence="4">
    <location>
        <begin position="221"/>
        <end position="242"/>
    </location>
</feature>
<keyword evidence="2 4" id="KW-1133">Transmembrane helix</keyword>
<dbReference type="STRING" id="284577.SAMN05216571_101487"/>
<organism evidence="5 6">
    <name type="scientific">Onishia taeanensis</name>
    <dbReference type="NCBI Taxonomy" id="284577"/>
    <lineage>
        <taxon>Bacteria</taxon>
        <taxon>Pseudomonadati</taxon>
        <taxon>Pseudomonadota</taxon>
        <taxon>Gammaproteobacteria</taxon>
        <taxon>Oceanospirillales</taxon>
        <taxon>Halomonadaceae</taxon>
        <taxon>Onishia</taxon>
    </lineage>
</organism>
<evidence type="ECO:0000256" key="4">
    <source>
        <dbReference type="SAM" id="Phobius"/>
    </source>
</evidence>
<dbReference type="AlphaFoldDB" id="A0A1G7NKC1"/>
<feature type="transmembrane region" description="Helical" evidence="4">
    <location>
        <begin position="308"/>
        <end position="328"/>
    </location>
</feature>
<evidence type="ECO:0000313" key="6">
    <source>
        <dbReference type="Proteomes" id="UP000198641"/>
    </source>
</evidence>
<gene>
    <name evidence="5" type="ORF">SAMN05216571_101487</name>
</gene>